<dbReference type="Gene3D" id="2.20.110.10">
    <property type="entry name" value="Histone H3 K4-specific methyltransferase SET7/9 N-terminal domain"/>
    <property type="match status" value="2"/>
</dbReference>
<dbReference type="InterPro" id="IPR052849">
    <property type="entry name" value="MORN_repeat_protein"/>
</dbReference>
<accession>A0A6P6P8K8</accession>
<keyword evidence="1" id="KW-0677">Repeat</keyword>
<dbReference type="RefSeq" id="XP_026116940.1">
    <property type="nucleotide sequence ID" value="XM_026261155.1"/>
</dbReference>
<evidence type="ECO:0000313" key="3">
    <source>
        <dbReference type="RefSeq" id="XP_026116940.1"/>
    </source>
</evidence>
<dbReference type="PANTHER" id="PTHR46917">
    <property type="entry name" value="MORN REPEAT-CONTAINING PROTEIN 2"/>
    <property type="match status" value="1"/>
</dbReference>
<dbReference type="KEGG" id="caua:113095783"/>
<protein>
    <submittedName>
        <fullName evidence="3">MORN repeat-containing protein 2 isoform X1</fullName>
    </submittedName>
</protein>
<dbReference type="Proteomes" id="UP000515129">
    <property type="component" value="Unplaced"/>
</dbReference>
<organism evidence="2 3">
    <name type="scientific">Carassius auratus</name>
    <name type="common">Goldfish</name>
    <dbReference type="NCBI Taxonomy" id="7957"/>
    <lineage>
        <taxon>Eukaryota</taxon>
        <taxon>Metazoa</taxon>
        <taxon>Chordata</taxon>
        <taxon>Craniata</taxon>
        <taxon>Vertebrata</taxon>
        <taxon>Euteleostomi</taxon>
        <taxon>Actinopterygii</taxon>
        <taxon>Neopterygii</taxon>
        <taxon>Teleostei</taxon>
        <taxon>Ostariophysi</taxon>
        <taxon>Cypriniformes</taxon>
        <taxon>Cyprinidae</taxon>
        <taxon>Cyprininae</taxon>
        <taxon>Carassius</taxon>
    </lineage>
</organism>
<proteinExistence type="predicted"/>
<reference evidence="3" key="1">
    <citation type="submission" date="2025-08" db="UniProtKB">
        <authorList>
            <consortium name="RefSeq"/>
        </authorList>
    </citation>
    <scope>IDENTIFICATION</scope>
    <source>
        <strain evidence="3">Wakin</strain>
        <tissue evidence="3">Muscle</tissue>
    </source>
</reference>
<keyword evidence="2" id="KW-1185">Reference proteome</keyword>
<evidence type="ECO:0000313" key="2">
    <source>
        <dbReference type="Proteomes" id="UP000515129"/>
    </source>
</evidence>
<dbReference type="OrthoDB" id="437960at2759"/>
<dbReference type="Pfam" id="PF02493">
    <property type="entry name" value="MORN"/>
    <property type="match status" value="3"/>
</dbReference>
<dbReference type="AlphaFoldDB" id="A0A6P6P8K8"/>
<dbReference type="InterPro" id="IPR003409">
    <property type="entry name" value="MORN"/>
</dbReference>
<dbReference type="PANTHER" id="PTHR46917:SF1">
    <property type="entry name" value="MORN REPEAT-CONTAINING PROTEIN 2"/>
    <property type="match status" value="1"/>
</dbReference>
<sequence length="161" mass="18005">MSEITSLKISYIFPNGDKYEGECCRTSDGVVMRKGSGTQTSASGVTYTGEWDNDKMNGRGTLTHPSGAIYSGLFRDNMYHGKGTYRFPDGTEYTGTFNNNRFEGEGEFTDSQGLVWTGMFRNKAALGLKLKGERNVILCVQFSHWWSASPKYMSMHKQQSS</sequence>
<evidence type="ECO:0000256" key="1">
    <source>
        <dbReference type="ARBA" id="ARBA00022737"/>
    </source>
</evidence>
<dbReference type="SUPFAM" id="SSF82185">
    <property type="entry name" value="Histone H3 K4-specific methyltransferase SET7/9 N-terminal domain"/>
    <property type="match status" value="1"/>
</dbReference>
<gene>
    <name evidence="3" type="primary">morn2</name>
</gene>
<name>A0A6P6P8K8_CARAU</name>
<dbReference type="SMART" id="SM00698">
    <property type="entry name" value="MORN"/>
    <property type="match status" value="3"/>
</dbReference>
<dbReference type="CTD" id="729967"/>